<dbReference type="InterPro" id="IPR005119">
    <property type="entry name" value="LysR_subst-bd"/>
</dbReference>
<dbReference type="AlphaFoldDB" id="A0A8J3YSW5"/>
<protein>
    <submittedName>
        <fullName evidence="6">LysR family transcriptional regulator</fullName>
    </submittedName>
</protein>
<evidence type="ECO:0000256" key="4">
    <source>
        <dbReference type="ARBA" id="ARBA00023163"/>
    </source>
</evidence>
<dbReference type="RefSeq" id="WP_203902806.1">
    <property type="nucleotide sequence ID" value="NZ_BOPF01000026.1"/>
</dbReference>
<sequence length="287" mass="31196">MQIDDLRRLIALAGHERVTDAAAALRLSQPTVSRLLARAEHTLGTRLFERDARGVHPNPHGELMLAAAREIVERYDRLRRDLGDLLDPDSGTVRLGFLNSMSTSVVPPLLRDFRRAAPRVRVTLRQAPSHELLQDLATGTAELAIMGPRPTGPHGWIALQRQRLVLAVAPGHRLAGRKRVRLPEYADEELVTVPTGFGFRALVDELYAAEGLLPRVSFESEDLATVEGLAGAGLGVALLPEPQAGVSTVVVPLGAAAQRVVGLTWRTDRVAAAPAARFLEFVRDAVR</sequence>
<evidence type="ECO:0000256" key="1">
    <source>
        <dbReference type="ARBA" id="ARBA00009437"/>
    </source>
</evidence>
<dbReference type="Pfam" id="PF03466">
    <property type="entry name" value="LysR_substrate"/>
    <property type="match status" value="1"/>
</dbReference>
<keyword evidence="7" id="KW-1185">Reference proteome</keyword>
<feature type="domain" description="HTH lysR-type" evidence="5">
    <location>
        <begin position="1"/>
        <end position="58"/>
    </location>
</feature>
<dbReference type="GO" id="GO:0003700">
    <property type="term" value="F:DNA-binding transcription factor activity"/>
    <property type="evidence" value="ECO:0007669"/>
    <property type="project" value="InterPro"/>
</dbReference>
<dbReference type="PROSITE" id="PS50931">
    <property type="entry name" value="HTH_LYSR"/>
    <property type="match status" value="1"/>
</dbReference>
<dbReference type="InterPro" id="IPR036388">
    <property type="entry name" value="WH-like_DNA-bd_sf"/>
</dbReference>
<comment type="caution">
    <text evidence="6">The sequence shown here is derived from an EMBL/GenBank/DDBJ whole genome shotgun (WGS) entry which is preliminary data.</text>
</comment>
<dbReference type="GO" id="GO:0005829">
    <property type="term" value="C:cytosol"/>
    <property type="evidence" value="ECO:0007669"/>
    <property type="project" value="TreeGrafter"/>
</dbReference>
<dbReference type="Proteomes" id="UP000619260">
    <property type="component" value="Unassembled WGS sequence"/>
</dbReference>
<dbReference type="InterPro" id="IPR036390">
    <property type="entry name" value="WH_DNA-bd_sf"/>
</dbReference>
<evidence type="ECO:0000256" key="3">
    <source>
        <dbReference type="ARBA" id="ARBA00023125"/>
    </source>
</evidence>
<dbReference type="InterPro" id="IPR050950">
    <property type="entry name" value="HTH-type_LysR_regulators"/>
</dbReference>
<keyword evidence="3" id="KW-0238">DNA-binding</keyword>
<accession>A0A8J3YSW5</accession>
<keyword evidence="4" id="KW-0804">Transcription</keyword>
<dbReference type="SUPFAM" id="SSF46785">
    <property type="entry name" value="Winged helix' DNA-binding domain"/>
    <property type="match status" value="1"/>
</dbReference>
<keyword evidence="2" id="KW-0805">Transcription regulation</keyword>
<evidence type="ECO:0000313" key="7">
    <source>
        <dbReference type="Proteomes" id="UP000619260"/>
    </source>
</evidence>
<dbReference type="PRINTS" id="PR00039">
    <property type="entry name" value="HTHLYSR"/>
</dbReference>
<gene>
    <name evidence="6" type="ORF">Val02_62210</name>
</gene>
<dbReference type="PANTHER" id="PTHR30419:SF28">
    <property type="entry name" value="HTH-TYPE TRANSCRIPTIONAL REGULATOR BSDA"/>
    <property type="match status" value="1"/>
</dbReference>
<evidence type="ECO:0000256" key="2">
    <source>
        <dbReference type="ARBA" id="ARBA00023015"/>
    </source>
</evidence>
<dbReference type="GO" id="GO:0003677">
    <property type="term" value="F:DNA binding"/>
    <property type="evidence" value="ECO:0007669"/>
    <property type="project" value="UniProtKB-KW"/>
</dbReference>
<name>A0A8J3YSW5_9ACTN</name>
<dbReference type="PANTHER" id="PTHR30419">
    <property type="entry name" value="HTH-TYPE TRANSCRIPTIONAL REGULATOR YBHD"/>
    <property type="match status" value="1"/>
</dbReference>
<proteinExistence type="inferred from homology"/>
<evidence type="ECO:0000259" key="5">
    <source>
        <dbReference type="PROSITE" id="PS50931"/>
    </source>
</evidence>
<organism evidence="6 7">
    <name type="scientific">Virgisporangium aliadipatigenens</name>
    <dbReference type="NCBI Taxonomy" id="741659"/>
    <lineage>
        <taxon>Bacteria</taxon>
        <taxon>Bacillati</taxon>
        <taxon>Actinomycetota</taxon>
        <taxon>Actinomycetes</taxon>
        <taxon>Micromonosporales</taxon>
        <taxon>Micromonosporaceae</taxon>
        <taxon>Virgisporangium</taxon>
    </lineage>
</organism>
<comment type="similarity">
    <text evidence="1">Belongs to the LysR transcriptional regulatory family.</text>
</comment>
<dbReference type="Pfam" id="PF00126">
    <property type="entry name" value="HTH_1"/>
    <property type="match status" value="1"/>
</dbReference>
<dbReference type="Gene3D" id="3.40.190.290">
    <property type="match status" value="1"/>
</dbReference>
<dbReference type="InterPro" id="IPR000847">
    <property type="entry name" value="LysR_HTH_N"/>
</dbReference>
<dbReference type="EMBL" id="BOPF01000026">
    <property type="protein sequence ID" value="GIJ49335.1"/>
    <property type="molecule type" value="Genomic_DNA"/>
</dbReference>
<reference evidence="6" key="1">
    <citation type="submission" date="2021-01" db="EMBL/GenBank/DDBJ databases">
        <title>Whole genome shotgun sequence of Virgisporangium aliadipatigenens NBRC 105644.</title>
        <authorList>
            <person name="Komaki H."/>
            <person name="Tamura T."/>
        </authorList>
    </citation>
    <scope>NUCLEOTIDE SEQUENCE</scope>
    <source>
        <strain evidence="6">NBRC 105644</strain>
    </source>
</reference>
<dbReference type="SUPFAM" id="SSF53850">
    <property type="entry name" value="Periplasmic binding protein-like II"/>
    <property type="match status" value="1"/>
</dbReference>
<evidence type="ECO:0000313" key="6">
    <source>
        <dbReference type="EMBL" id="GIJ49335.1"/>
    </source>
</evidence>
<dbReference type="Gene3D" id="1.10.10.10">
    <property type="entry name" value="Winged helix-like DNA-binding domain superfamily/Winged helix DNA-binding domain"/>
    <property type="match status" value="1"/>
</dbReference>